<comment type="similarity">
    <text evidence="2 8">Belongs to the TCP-1 chaperonin family.</text>
</comment>
<keyword evidence="3" id="KW-0963">Cytoplasm</keyword>
<evidence type="ECO:0000256" key="5">
    <source>
        <dbReference type="ARBA" id="ARBA00022840"/>
    </source>
</evidence>
<dbReference type="FunFam" id="1.10.560.10:FF:000017">
    <property type="entry name" value="T-complex protein 1 subunit eta"/>
    <property type="match status" value="1"/>
</dbReference>
<dbReference type="GO" id="GO:0051082">
    <property type="term" value="F:unfolded protein binding"/>
    <property type="evidence" value="ECO:0007669"/>
    <property type="project" value="InterPro"/>
</dbReference>
<dbReference type="InterPro" id="IPR002423">
    <property type="entry name" value="Cpn60/GroEL/TCP-1"/>
</dbReference>
<comment type="subcellular location">
    <subcellularLocation>
        <location evidence="1">Cytoplasm</location>
    </subcellularLocation>
</comment>
<dbReference type="InterPro" id="IPR002194">
    <property type="entry name" value="Chaperonin_TCP-1_CS"/>
</dbReference>
<dbReference type="Gene3D" id="1.10.560.10">
    <property type="entry name" value="GroEL-like equatorial domain"/>
    <property type="match status" value="1"/>
</dbReference>
<dbReference type="PROSITE" id="PS00750">
    <property type="entry name" value="TCP1_1"/>
    <property type="match status" value="1"/>
</dbReference>
<dbReference type="SUPFAM" id="SSF52029">
    <property type="entry name" value="GroEL apical domain-like"/>
    <property type="match status" value="1"/>
</dbReference>
<dbReference type="InterPro" id="IPR027410">
    <property type="entry name" value="TCP-1-like_intermed_sf"/>
</dbReference>
<dbReference type="Pfam" id="PF00118">
    <property type="entry name" value="Cpn60_TCP1"/>
    <property type="match status" value="1"/>
</dbReference>
<evidence type="ECO:0000256" key="2">
    <source>
        <dbReference type="ARBA" id="ARBA00008020"/>
    </source>
</evidence>
<name>A0A7S0M5D5_9CRYP</name>
<evidence type="ECO:0000256" key="4">
    <source>
        <dbReference type="ARBA" id="ARBA00022741"/>
    </source>
</evidence>
<evidence type="ECO:0000256" key="1">
    <source>
        <dbReference type="ARBA" id="ARBA00004496"/>
    </source>
</evidence>
<dbReference type="Gene3D" id="3.30.260.10">
    <property type="entry name" value="TCP-1-like chaperonin intermediate domain"/>
    <property type="match status" value="1"/>
</dbReference>
<reference evidence="9" key="1">
    <citation type="submission" date="2021-01" db="EMBL/GenBank/DDBJ databases">
        <authorList>
            <person name="Corre E."/>
            <person name="Pelletier E."/>
            <person name="Niang G."/>
            <person name="Scheremetjew M."/>
            <person name="Finn R."/>
            <person name="Kale V."/>
            <person name="Holt S."/>
            <person name="Cochrane G."/>
            <person name="Meng A."/>
            <person name="Brown T."/>
            <person name="Cohen L."/>
        </authorList>
    </citation>
    <scope>NUCLEOTIDE SEQUENCE</scope>
    <source>
        <strain evidence="9">CCAP979/52</strain>
    </source>
</reference>
<dbReference type="NCBIfam" id="NF041083">
    <property type="entry name" value="thermosome_beta"/>
    <property type="match status" value="1"/>
</dbReference>
<evidence type="ECO:0000256" key="6">
    <source>
        <dbReference type="ARBA" id="ARBA00023186"/>
    </source>
</evidence>
<gene>
    <name evidence="9" type="ORF">CCUR1050_LOCUS9423</name>
</gene>
<evidence type="ECO:0000256" key="7">
    <source>
        <dbReference type="ARBA" id="ARBA00032221"/>
    </source>
</evidence>
<dbReference type="InterPro" id="IPR027409">
    <property type="entry name" value="GroEL-like_apical_dom_sf"/>
</dbReference>
<dbReference type="PROSITE" id="PS00751">
    <property type="entry name" value="TCP1_2"/>
    <property type="match status" value="1"/>
</dbReference>
<keyword evidence="4 8" id="KW-0547">Nucleotide-binding</keyword>
<proteinExistence type="inferred from homology"/>
<evidence type="ECO:0000256" key="3">
    <source>
        <dbReference type="ARBA" id="ARBA00022490"/>
    </source>
</evidence>
<dbReference type="GO" id="GO:0005832">
    <property type="term" value="C:chaperonin-containing T-complex"/>
    <property type="evidence" value="ECO:0007669"/>
    <property type="project" value="UniProtKB-ARBA"/>
</dbReference>
<dbReference type="InterPro" id="IPR017998">
    <property type="entry name" value="Chaperone_TCP-1"/>
</dbReference>
<keyword evidence="5 8" id="KW-0067">ATP-binding</keyword>
<dbReference type="PANTHER" id="PTHR11353">
    <property type="entry name" value="CHAPERONIN"/>
    <property type="match status" value="1"/>
</dbReference>
<dbReference type="GO" id="GO:0016887">
    <property type="term" value="F:ATP hydrolysis activity"/>
    <property type="evidence" value="ECO:0007669"/>
    <property type="project" value="InterPro"/>
</dbReference>
<dbReference type="GO" id="GO:0140662">
    <property type="term" value="F:ATP-dependent protein folding chaperone"/>
    <property type="evidence" value="ECO:0007669"/>
    <property type="project" value="InterPro"/>
</dbReference>
<protein>
    <recommendedName>
        <fullName evidence="7">CCT-eta</fullName>
    </recommendedName>
</protein>
<evidence type="ECO:0000256" key="8">
    <source>
        <dbReference type="RuleBase" id="RU004187"/>
    </source>
</evidence>
<dbReference type="InterPro" id="IPR027413">
    <property type="entry name" value="GROEL-like_equatorial_sf"/>
</dbReference>
<organism evidence="9">
    <name type="scientific">Cryptomonas curvata</name>
    <dbReference type="NCBI Taxonomy" id="233186"/>
    <lineage>
        <taxon>Eukaryota</taxon>
        <taxon>Cryptophyceae</taxon>
        <taxon>Cryptomonadales</taxon>
        <taxon>Cryptomonadaceae</taxon>
        <taxon>Cryptomonas</taxon>
    </lineage>
</organism>
<dbReference type="PRINTS" id="PR00304">
    <property type="entry name" value="TCOMPLEXTCP1"/>
</dbReference>
<keyword evidence="6 8" id="KW-0143">Chaperone</keyword>
<dbReference type="SUPFAM" id="SSF48592">
    <property type="entry name" value="GroEL equatorial domain-like"/>
    <property type="match status" value="1"/>
</dbReference>
<dbReference type="FunFam" id="3.50.7.10:FF:000006">
    <property type="entry name" value="T-complex protein 1 subunit eta"/>
    <property type="match status" value="1"/>
</dbReference>
<accession>A0A7S0M5D5</accession>
<dbReference type="SUPFAM" id="SSF54849">
    <property type="entry name" value="GroEL-intermediate domain like"/>
    <property type="match status" value="1"/>
</dbReference>
<dbReference type="PROSITE" id="PS00995">
    <property type="entry name" value="TCP1_3"/>
    <property type="match status" value="1"/>
</dbReference>
<dbReference type="EMBL" id="HBEZ01017016">
    <property type="protein sequence ID" value="CAD8631743.1"/>
    <property type="molecule type" value="Transcribed_RNA"/>
</dbReference>
<dbReference type="Gene3D" id="3.50.7.10">
    <property type="entry name" value="GroEL"/>
    <property type="match status" value="1"/>
</dbReference>
<dbReference type="GO" id="GO:0005524">
    <property type="term" value="F:ATP binding"/>
    <property type="evidence" value="ECO:0007669"/>
    <property type="project" value="UniProtKB-KW"/>
</dbReference>
<evidence type="ECO:0000313" key="9">
    <source>
        <dbReference type="EMBL" id="CAD8631743.1"/>
    </source>
</evidence>
<dbReference type="InterPro" id="IPR053374">
    <property type="entry name" value="TCP-1_chaperonin"/>
</dbReference>
<dbReference type="AlphaFoldDB" id="A0A7S0M5D5"/>
<sequence length="525" mass="58181">MSYIVMKKEYSDLNSNLVFYSNIESCIKIADYIRSTLGPSSMDKIICIGTDKTIITNDGATILNHLNIQHPVARILVEISKSQDFEVGDGTTSVCLFSAELLSVAKNLFEEGIHPKIISKGFRKSGLIAIQMLNEISEKNTSLDINSIKKILMSCCATSLNSKLISGKRHVFSEMIVNICIYMGENFDSNMISVKGIVGGSVNDSFFIKGIGIKKPFSYAGSEKQFKKYYFPNVLAVNIELEIKSEKNNAESRIKNVNNFQAIIDAEWSIIYEKLDKIAKSKTNVIFSKLPIGDLATQYFAERGILCGGRVSNDDMTRISKGTSARILTSFSDICSFTLGKCNLIEERQIGNERFLILSGCKVESVTIILRGASENLLEEAKRCLNDGMMVVKKTIKNRTIVGGAGAIEMRLSSRLRKYAETLTGQDQLIVSRYAQALEIIPKTICENAGLDFMPLVSELRYIHSSSNSWSGINVETGAIFNSYDNYIWEPALIKVNALQAATEAACAIITIDRVIHISNNKELN</sequence>